<organism evidence="2 3">
    <name type="scientific">Methanocaldococcus vulcanius (strain ATCC 700851 / DSM 12094 / M7)</name>
    <name type="common">Methanococcus vulcanius</name>
    <dbReference type="NCBI Taxonomy" id="579137"/>
    <lineage>
        <taxon>Archaea</taxon>
        <taxon>Methanobacteriati</taxon>
        <taxon>Methanobacteriota</taxon>
        <taxon>Methanomada group</taxon>
        <taxon>Methanococci</taxon>
        <taxon>Methanococcales</taxon>
        <taxon>Methanocaldococcaceae</taxon>
        <taxon>Methanocaldococcus</taxon>
    </lineage>
</organism>
<evidence type="ECO:0000313" key="2">
    <source>
        <dbReference type="EMBL" id="ACX72284.1"/>
    </source>
</evidence>
<name>C9RFD2_METVM</name>
<dbReference type="HOGENOM" id="CLU_228138_0_0_2"/>
<dbReference type="PANTHER" id="PTHR32401:SF48">
    <property type="entry name" value="LEGUME LECTIN DOMAIN-CONTAINING PROTEIN"/>
    <property type="match status" value="1"/>
</dbReference>
<evidence type="ECO:0000313" key="3">
    <source>
        <dbReference type="Proteomes" id="UP000002063"/>
    </source>
</evidence>
<dbReference type="InterPro" id="IPR022441">
    <property type="entry name" value="Para_beta_helix_rpt-2"/>
</dbReference>
<dbReference type="SUPFAM" id="SSF49899">
    <property type="entry name" value="Concanavalin A-like lectins/glucanases"/>
    <property type="match status" value="2"/>
</dbReference>
<sequence>MTSIFKKFAVFTLVILLFSNVAIGVNISNTSIINSSNLENSSKSKNHSESVYLNVSIKGYKVFIKSNGKVYAFANNSKLAPIKIKNDTYILSPIPLNVPISIYAKFENKTLNKTIILNYSSNTSLNISKNRNKTLSKHNNAKKHYLNISFNDFKLIIKTNGKPYAKYLNLNIKVKIKKIKKEEYIAYPIILNQTIIIYAKFKNETLNKTIFLNYTTKENKTNKTIIMNDIYFPSEKIVIKTNFKPNTAYIMTPNNNIITLKIKKKGQYYILYKKLNKDVILGNYTAVIDGIKKKFAVDYYKINAEVIDNRVIVGNVSYYVKEPKFITCIVEKKEINISLINATFEIPLNYLIAKLNISKPEKVKKIILVCGNAKEKIKVKLKNTEEIRKLIAYDPVNKEIIIKLEGNEKEIKKLLRKYKNKKKYKISKIMGLHNFSVVEIKLKADEKTLKKYNLSENILNTTEIVKKISNNKIRVEVNNKIDGVWYRFSCKIPKGYRVKEIIGDDGRVINNNISINRLTGEVIGEVRWYIENNTLYFYDDPIYGYDISLIPPAPNNSIAVEVAYNGPYAGGGQISAIEFPYNGTDNASNDHLGRTEDNGFGNNIDIDAGTKFAINFTLNGVSYQYGNEYFYYKGKNNYAPTYSTLGADGNITQINSTYIYLNTVPDGVLESAILTKMKTEGGEVNITQKIIIRGNNKWFATIYYIKPVAGNISNVRFFQGCDWNFNGNYSDDECYYNQTDDIVYGHDNSSITTTNIRYGGFKSILNSSAHDVNYFTDRLTGSGSIITSGMWGDIYRSSLNNLSNYSGDAATALEWRTSNIKQDDIWVVPIIWGLGYNYTDMMNEINMGLSQLYDAGVKSINSPNNGDSFNPNITQIIYVNSTIALYGLVDAYNLNVSINITQINGTYKYTNSTLINLSVPYNEEKDVVFPINISNMPYGAYNITVKTNLPKDQNTSNDEKSIIIYITSFSIQPKYQEKTGNAGEEIFYNITLYNFGNGGRFDINITNSTKGWMTKIYNNSILIAEDTNGDGIWDYINPNYDTNANDLPDIYVPTGEINLTVSKTIPSTAPLGEIDTTTLKFVNTNNPSIFGEATFKTSTPYPPSVQKTFYLHGDTLKTLNTSIPTTLNNYTTINSNSLASWVQSPRFADDFTVLGQIPISLYMNDPDITSGTETHRIVVSLIATDGVNSFTLGSDTEDLQLSNAITPYTFNITLDSIITIPKNYYLVLRIENQISLDSINIYHNITYPSNITLNTTTYVKVHNIFSDKSVYLPNENATIFANITDPIGSYDIKGANISIYYPNGSLYINSSMLLQEIDNNSPSLWKLYNYSFTLPESGKYLITITGIESNGVISQKNYTVYCGYEIQGYVKEDFGTLGKEDSEDKGIYDVNVSLLEDSNNDGIPDIGDKIINSTTTDVFGRYSFLVYNTSKTYFVVVNSKTVGTTRPLNPGYTKNDIWAEETYQTEYSPINSSQWIANGNASIFPDKLLLTTDDYSEAGSVWYYKPINLSNDFVVEFYAYLGDNPNGADGITFTLQPLGTNELGGSGGALGYEGISPSVAVEFDTWHNDFDDPATTDHTAIDVNGEVNHTYNNITYLTPLPYDLGNIEDGREHLVKIVWNATTKTLQVYFDGNLTLTWNKDITQIIGNITYFGFTGGTGGAKNLQYVKPIYVKNGNNYVIAPTYGVVEMFGGRDPDKDDNWNNGDYEHYCMVDLNSYHGENITFGFSFDVITNTKSTGQGSFSQFIKNANAISGEDESYFKIPSIEAKDERYFIYTNENKILDNLTVINGSTQENGSVVLSGLQWITNGNAYINNSNSNLTLVLTPDLDDQHGSVWYYKPINLSNDFVVEFYAYLGDNPNGADGITFTLQPLGTNELGGSGGALGYEGISPSVAVEFDTWHNDFDDPATTDHTAIDVNGEVNHTYNNITYLTPLPYDLGNIEDGREHLVKIVWNATTKTLQVYFDGNLTLTWNKDITQIIGNITYFGFTGGTGGAKNLQYVKPIYVESGDDLLNLEEISPNTIIDNLGANTYIGNIEFENLSVGILANETGLNNLTVKNCGIYGRILNAGIKLVDYDWSLQSFPSLIHNLTINASGDYGILMLNKIWANISSSKISLKNGVGVYWANWAGGFGNITVYNSTITSCDQGLVLYKNGNGMKLLNSTVENSIYEGIYAENSTFGIINSSLINNSVGVYANISSLLINNSLIFKNRYEGLSLLNSSSLIFNANLTKNSIGIYLKENNISSIQKSSISYNNYGIEIVNSSNVNINRSKIFNSSVDGIAVFNGDNVSVENSMLWNNNYSVLSYGNLSDLVIVNSVLNSSINSSIRIDIPSGGFLDNLKLYNVSILNSGSYGLFINSLGNASNIFIYNSLINSSYRDGIFIYGVNSINIINNSIINNGLIGGDPAGSGIKISGNYTRGILISQNNISYNLGNGISLEGLWSKILKDILVNNNFISNNGIQNNSGNGIYIGGRVENLSIVNNTIQYSNAQGILIQEANGWNAWDWIGTNISVINNTIQYNGLTVPTGSITAGITVGAYGGYNQDNGSILIEENKIVDNNICPNQNYGGKVGGIEIYGLNESWINLNFTISKNIIANNSAYGISVGASKDISIINNTIFNNEKGITIPNWDFVPYNIIISKNSIYNNSLLGIDLDDDNITPNDGVLNYNEANYGIDYPIITSANLLGDSLTVSGYIGNGTGSGNFANAVVEIYLVKNSSGGDNLVGNNISSNGVVLNNSYGEGWIYLGSLIANTNGFFSGTINVSGKGVGNNCLLTATATMPGIGTSEFGRDYLLIRTFYNITATTSMLSDKYVITVHSQNTTKDVYVYWIKPNDVGILNISGDFDQNGSNGNTYWFKFNILYPNDTKVIIIDTNITTIEGLNVGVDPLSSSKT</sequence>
<dbReference type="InterPro" id="IPR013320">
    <property type="entry name" value="ConA-like_dom_sf"/>
</dbReference>
<evidence type="ECO:0000259" key="1">
    <source>
        <dbReference type="Pfam" id="PF13229"/>
    </source>
</evidence>
<gene>
    <name evidence="2" type="ordered locus">Metvu_0424</name>
</gene>
<dbReference type="Pfam" id="PF13229">
    <property type="entry name" value="Beta_helix"/>
    <property type="match status" value="2"/>
</dbReference>
<feature type="domain" description="Right handed beta helix" evidence="1">
    <location>
        <begin position="2455"/>
        <end position="2631"/>
    </location>
</feature>
<dbReference type="RefSeq" id="WP_012819828.1">
    <property type="nucleotide sequence ID" value="NC_013407.1"/>
</dbReference>
<dbReference type="eggNOG" id="arCOG02499">
    <property type="taxonomic scope" value="Archaea"/>
</dbReference>
<dbReference type="SMART" id="SM00710">
    <property type="entry name" value="PbH1"/>
    <property type="match status" value="21"/>
</dbReference>
<dbReference type="PANTHER" id="PTHR32401">
    <property type="entry name" value="CONCANAVALIN A-LIKE LECTIN FAMILY PROTEIN"/>
    <property type="match status" value="1"/>
</dbReference>
<reference evidence="2" key="1">
    <citation type="submission" date="2009-10" db="EMBL/GenBank/DDBJ databases">
        <title>Complete sequence of chromosome of Methanocaldococcus vulcanius M7.</title>
        <authorList>
            <consortium name="US DOE Joint Genome Institute"/>
            <person name="Lucas S."/>
            <person name="Copeland A."/>
            <person name="Lapidus A."/>
            <person name="Glavina del Rio T."/>
            <person name="Dalin E."/>
            <person name="Tice H."/>
            <person name="Bruce D."/>
            <person name="Goodwin L."/>
            <person name="Pitluck S."/>
            <person name="Lcollab F.I."/>
            <person name="Brettin T."/>
            <person name="Detter J.C."/>
            <person name="Han C."/>
            <person name="Tapia R."/>
            <person name="Kuske C.R."/>
            <person name="Schmutz J."/>
            <person name="Larimer F."/>
            <person name="Land M."/>
            <person name="Hauser L."/>
            <person name="Kyrpides N."/>
            <person name="Ovchinikova G."/>
            <person name="Sieprawska-Lupa M."/>
            <person name="Whitman W.B."/>
            <person name="Woyke T."/>
        </authorList>
    </citation>
    <scope>NUCLEOTIDE SEQUENCE [LARGE SCALE GENOMIC DNA]</scope>
    <source>
        <strain evidence="2">M7</strain>
    </source>
</reference>
<dbReference type="OrthoDB" id="65980at2157"/>
<keyword evidence="3" id="KW-1185">Reference proteome</keyword>
<dbReference type="PROSITE" id="PS00307">
    <property type="entry name" value="LECTIN_LEGUME_BETA"/>
    <property type="match status" value="2"/>
</dbReference>
<dbReference type="CDD" id="cd01951">
    <property type="entry name" value="lectin_L-type"/>
    <property type="match status" value="2"/>
</dbReference>
<dbReference type="NCBIfam" id="TIGR03804">
    <property type="entry name" value="para_beta_helix"/>
    <property type="match status" value="1"/>
</dbReference>
<dbReference type="SUPFAM" id="SSF51126">
    <property type="entry name" value="Pectin lyase-like"/>
    <property type="match status" value="2"/>
</dbReference>
<dbReference type="InterPro" id="IPR011050">
    <property type="entry name" value="Pectin_lyase_fold/virulence"/>
</dbReference>
<dbReference type="GeneID" id="8512757"/>
<dbReference type="InterPro" id="IPR019825">
    <property type="entry name" value="Lectin_legB_Mn/Ca_BS"/>
</dbReference>
<dbReference type="InterPro" id="IPR050258">
    <property type="entry name" value="Leguminous_Lectin"/>
</dbReference>
<dbReference type="InterPro" id="IPR039448">
    <property type="entry name" value="Beta_helix"/>
</dbReference>
<dbReference type="Proteomes" id="UP000002063">
    <property type="component" value="Chromosome"/>
</dbReference>
<protein>
    <submittedName>
        <fullName evidence="2">Legume lectin beta domain protein</fullName>
    </submittedName>
</protein>
<dbReference type="EMBL" id="CP001787">
    <property type="protein sequence ID" value="ACX72284.1"/>
    <property type="molecule type" value="Genomic_DNA"/>
</dbReference>
<accession>C9RFD2</accession>
<dbReference type="InterPro" id="IPR056573">
    <property type="entry name" value="Lectin_L-type_dom"/>
</dbReference>
<dbReference type="KEGG" id="mvu:Metvu_0424"/>
<proteinExistence type="predicted"/>
<dbReference type="Pfam" id="PF18483">
    <property type="entry name" value="Lectin_L-type_dom"/>
    <property type="match status" value="2"/>
</dbReference>
<feature type="domain" description="Right handed beta helix" evidence="1">
    <location>
        <begin position="2172"/>
        <end position="2318"/>
    </location>
</feature>
<dbReference type="Gene3D" id="2.160.20.10">
    <property type="entry name" value="Single-stranded right-handed beta-helix, Pectin lyase-like"/>
    <property type="match status" value="3"/>
</dbReference>
<dbReference type="InterPro" id="IPR012334">
    <property type="entry name" value="Pectin_lyas_fold"/>
</dbReference>
<dbReference type="Gene3D" id="2.60.120.200">
    <property type="match status" value="2"/>
</dbReference>
<dbReference type="InterPro" id="IPR006626">
    <property type="entry name" value="PbH1"/>
</dbReference>
<dbReference type="STRING" id="579137.Metvu_0424"/>